<dbReference type="STRING" id="915059.NH26_24580"/>
<organism evidence="2 3">
    <name type="scientific">Flammeovirga pacifica</name>
    <dbReference type="NCBI Taxonomy" id="915059"/>
    <lineage>
        <taxon>Bacteria</taxon>
        <taxon>Pseudomonadati</taxon>
        <taxon>Bacteroidota</taxon>
        <taxon>Cytophagia</taxon>
        <taxon>Cytophagales</taxon>
        <taxon>Flammeovirgaceae</taxon>
        <taxon>Flammeovirga</taxon>
    </lineage>
</organism>
<gene>
    <name evidence="2" type="ORF">NH26_24580</name>
</gene>
<keyword evidence="1" id="KW-1133">Transmembrane helix</keyword>
<keyword evidence="1" id="KW-0812">Transmembrane</keyword>
<reference evidence="2 3" key="1">
    <citation type="journal article" date="2012" name="Int. J. Syst. Evol. Microbiol.">
        <title>Flammeovirga pacifica sp. nov., isolated from deep-sea sediment.</title>
        <authorList>
            <person name="Xu H."/>
            <person name="Fu Y."/>
            <person name="Yang N."/>
            <person name="Ding Z."/>
            <person name="Lai Q."/>
            <person name="Zeng R."/>
        </authorList>
    </citation>
    <scope>NUCLEOTIDE SEQUENCE [LARGE SCALE GENOMIC DNA]</scope>
    <source>
        <strain evidence="3">DSM 24597 / LMG 26175 / WPAGA1</strain>
    </source>
</reference>
<dbReference type="EMBL" id="JRYR02000002">
    <property type="protein sequence ID" value="OHX64742.1"/>
    <property type="molecule type" value="Genomic_DNA"/>
</dbReference>
<dbReference type="AlphaFoldDB" id="A0A1S1YUN0"/>
<evidence type="ECO:0000313" key="2">
    <source>
        <dbReference type="EMBL" id="OHX64742.1"/>
    </source>
</evidence>
<evidence type="ECO:0000256" key="1">
    <source>
        <dbReference type="SAM" id="Phobius"/>
    </source>
</evidence>
<keyword evidence="3" id="KW-1185">Reference proteome</keyword>
<accession>A0A1S1YUN0</accession>
<protein>
    <submittedName>
        <fullName evidence="2">Uncharacterized protein</fullName>
    </submittedName>
</protein>
<name>A0A1S1YUN0_FLAPC</name>
<dbReference type="RefSeq" id="WP_044217391.1">
    <property type="nucleotide sequence ID" value="NZ_JRYR02000002.1"/>
</dbReference>
<feature type="transmembrane region" description="Helical" evidence="1">
    <location>
        <begin position="18"/>
        <end position="38"/>
    </location>
</feature>
<proteinExistence type="predicted"/>
<sequence>MQRLLVLLSDQQEAQNSILHWVIIVCIVLSIVLLKVIINRRRKVELSQPVTHMSEEMFFNFNQLSDVEKINYIIQNDVQEIKEEHLDQVKKYINQYAIYWDNLNEMMKTKEKYGRIAPAVLTQQEEKAKLQMEKIKVNLQEVFKTSTK</sequence>
<evidence type="ECO:0000313" key="3">
    <source>
        <dbReference type="Proteomes" id="UP000179797"/>
    </source>
</evidence>
<dbReference type="OrthoDB" id="9864670at2"/>
<comment type="caution">
    <text evidence="2">The sequence shown here is derived from an EMBL/GenBank/DDBJ whole genome shotgun (WGS) entry which is preliminary data.</text>
</comment>
<dbReference type="Proteomes" id="UP000179797">
    <property type="component" value="Unassembled WGS sequence"/>
</dbReference>
<keyword evidence="1" id="KW-0472">Membrane</keyword>